<keyword evidence="2" id="KW-1185">Reference proteome</keyword>
<organism evidence="1 2">
    <name type="scientific">Rahnella aquatilis (strain ATCC 33071 / DSM 4594 / JCM 1683 / NBRC 105701 / NCIMB 13365 / CIP 78.65)</name>
    <dbReference type="NCBI Taxonomy" id="745277"/>
    <lineage>
        <taxon>Bacteria</taxon>
        <taxon>Pseudomonadati</taxon>
        <taxon>Pseudomonadota</taxon>
        <taxon>Gammaproteobacteria</taxon>
        <taxon>Enterobacterales</taxon>
        <taxon>Yersiniaceae</taxon>
        <taxon>Rahnella</taxon>
    </lineage>
</organism>
<evidence type="ECO:0000313" key="1">
    <source>
        <dbReference type="EMBL" id="AEX50100.1"/>
    </source>
</evidence>
<dbReference type="EMBL" id="CP003244">
    <property type="protein sequence ID" value="AEX50100.1"/>
    <property type="molecule type" value="Genomic_DNA"/>
</dbReference>
<reference evidence="1 2" key="1">
    <citation type="journal article" date="2012" name="J. Bacteriol.">
        <title>Complete Genome Sequence of Rahnella aquatilis CIP 78.65.</title>
        <authorList>
            <person name="Martinez R.J."/>
            <person name="Bruce D."/>
            <person name="Detter C."/>
            <person name="Goodwin L.A."/>
            <person name="Han J."/>
            <person name="Han C.S."/>
            <person name="Held B."/>
            <person name="Land M.L."/>
            <person name="Mikhailova N."/>
            <person name="Nolan M."/>
            <person name="Pennacchio L."/>
            <person name="Pitluck S."/>
            <person name="Tapia R."/>
            <person name="Woyke T."/>
            <person name="Sobecky P.A."/>
        </authorList>
    </citation>
    <scope>NUCLEOTIDE SEQUENCE [LARGE SCALE GENOMIC DNA]</scope>
    <source>
        <strain evidence="2">ATCC 33071 / DSM 4594 / JCM 1683 / NBRC 105701 / NCIMB 13365 / CIP 78.65</strain>
    </source>
</reference>
<dbReference type="Proteomes" id="UP000009010">
    <property type="component" value="Chromosome"/>
</dbReference>
<dbReference type="AlphaFoldDB" id="H2INW5"/>
<reference evidence="2" key="2">
    <citation type="submission" date="2012-01" db="EMBL/GenBank/DDBJ databases">
        <title>Complete sequence of chromosome of Rahnella aquatilis CIP 78.65.</title>
        <authorList>
            <person name="Lucas S."/>
            <person name="Han J."/>
            <person name="Lapidus A."/>
            <person name="Cheng J.-F."/>
            <person name="Goodwin L."/>
            <person name="Pitluck S."/>
            <person name="Peters L."/>
            <person name="Ovchinnikova G."/>
            <person name="Held B."/>
            <person name="Detter J.C."/>
            <person name="Han C."/>
            <person name="Tapia R."/>
            <person name="Land M."/>
            <person name="Hauser L."/>
            <person name="Kyrpides N."/>
            <person name="Ivanova N."/>
            <person name="Pagani I."/>
            <person name="Sobecky P."/>
            <person name="Martinez R."/>
            <person name="Woyke T."/>
        </authorList>
    </citation>
    <scope>NUCLEOTIDE SEQUENCE [LARGE SCALE GENOMIC DNA]</scope>
    <source>
        <strain evidence="2">ATCC 33071 / DSM 4594 / JCM 1683 / NBRC 105701 / NCIMB 13365 / CIP 78.65</strain>
    </source>
</reference>
<protein>
    <submittedName>
        <fullName evidence="1">Uncharacterized protein</fullName>
    </submittedName>
</protein>
<dbReference type="KEGG" id="raq:Rahaq2_0149"/>
<dbReference type="HOGENOM" id="CLU_3275570_0_0_6"/>
<evidence type="ECO:0000313" key="2">
    <source>
        <dbReference type="Proteomes" id="UP000009010"/>
    </source>
</evidence>
<proteinExistence type="predicted"/>
<accession>H2INW5</accession>
<name>H2INW5_RAHAC</name>
<gene>
    <name evidence="1" type="ordered locus">Rahaq2_0149</name>
</gene>
<sequence>MGSNENRGEERQISHTNVAEYSYYRDFVNNLTLSLRALKIV</sequence>